<gene>
    <name evidence="1" type="ORF">BKP35_10895</name>
</gene>
<dbReference type="EMBL" id="MLQQ01000021">
    <property type="protein sequence ID" value="OIJ12304.1"/>
    <property type="molecule type" value="Genomic_DNA"/>
</dbReference>
<dbReference type="AlphaFoldDB" id="A0A1S2LJ11"/>
<evidence type="ECO:0000313" key="2">
    <source>
        <dbReference type="Proteomes" id="UP000180098"/>
    </source>
</evidence>
<name>A0A1S2LJ11_9BACI</name>
<comment type="caution">
    <text evidence="1">The sequence shown here is derived from an EMBL/GenBank/DDBJ whole genome shotgun (WGS) entry which is preliminary data.</text>
</comment>
<sequence>MVCWFVASWFVGLAAASPDFYIVNGDTASSGWFFTKKRMSNFLNEPLKFDRIFSEVREIARSFPY</sequence>
<reference evidence="1 2" key="1">
    <citation type="submission" date="2016-10" db="EMBL/GenBank/DDBJ databases">
        <title>Draft genome sequences of four alkaliphilic bacteria belonging to the Anaerobacillus genus.</title>
        <authorList>
            <person name="Bassil N.M."/>
            <person name="Lloyd J.R."/>
        </authorList>
    </citation>
    <scope>NUCLEOTIDE SEQUENCE [LARGE SCALE GENOMIC DNA]</scope>
    <source>
        <strain evidence="1 2">DSM 15340</strain>
    </source>
</reference>
<dbReference type="Proteomes" id="UP000180098">
    <property type="component" value="Unassembled WGS sequence"/>
</dbReference>
<organism evidence="1 2">
    <name type="scientific">Anaerobacillus arseniciselenatis</name>
    <dbReference type="NCBI Taxonomy" id="85682"/>
    <lineage>
        <taxon>Bacteria</taxon>
        <taxon>Bacillati</taxon>
        <taxon>Bacillota</taxon>
        <taxon>Bacilli</taxon>
        <taxon>Bacillales</taxon>
        <taxon>Bacillaceae</taxon>
        <taxon>Anaerobacillus</taxon>
    </lineage>
</organism>
<accession>A0A1S2LJ11</accession>
<evidence type="ECO:0000313" key="1">
    <source>
        <dbReference type="EMBL" id="OIJ12304.1"/>
    </source>
</evidence>
<keyword evidence="2" id="KW-1185">Reference proteome</keyword>
<protein>
    <submittedName>
        <fullName evidence="1">Uncharacterized protein</fullName>
    </submittedName>
</protein>
<proteinExistence type="predicted"/>